<accession>A0A8W8IA54</accession>
<dbReference type="Gene3D" id="1.10.533.10">
    <property type="entry name" value="Death Domain, Fas"/>
    <property type="match status" value="1"/>
</dbReference>
<keyword evidence="3" id="KW-1185">Reference proteome</keyword>
<dbReference type="EnsemblMetazoa" id="G1309.1">
    <property type="protein sequence ID" value="G1309.1:cds"/>
    <property type="gene ID" value="G1309"/>
</dbReference>
<evidence type="ECO:0000313" key="3">
    <source>
        <dbReference type="Proteomes" id="UP000005408"/>
    </source>
</evidence>
<organism evidence="2 3">
    <name type="scientific">Magallana gigas</name>
    <name type="common">Pacific oyster</name>
    <name type="synonym">Crassostrea gigas</name>
    <dbReference type="NCBI Taxonomy" id="29159"/>
    <lineage>
        <taxon>Eukaryota</taxon>
        <taxon>Metazoa</taxon>
        <taxon>Spiralia</taxon>
        <taxon>Lophotrochozoa</taxon>
        <taxon>Mollusca</taxon>
        <taxon>Bivalvia</taxon>
        <taxon>Autobranchia</taxon>
        <taxon>Pteriomorphia</taxon>
        <taxon>Ostreida</taxon>
        <taxon>Ostreoidea</taxon>
        <taxon>Ostreidae</taxon>
        <taxon>Magallana</taxon>
    </lineage>
</organism>
<evidence type="ECO:0000313" key="2">
    <source>
        <dbReference type="EnsemblMetazoa" id="G1309.1:cds"/>
    </source>
</evidence>
<name>A0A8W8IA54_MAGGI</name>
<feature type="region of interest" description="Disordered" evidence="1">
    <location>
        <begin position="267"/>
        <end position="294"/>
    </location>
</feature>
<dbReference type="AlphaFoldDB" id="A0A8W8IA54"/>
<evidence type="ECO:0000256" key="1">
    <source>
        <dbReference type="SAM" id="MobiDB-lite"/>
    </source>
</evidence>
<dbReference type="Proteomes" id="UP000005408">
    <property type="component" value="Unassembled WGS sequence"/>
</dbReference>
<proteinExistence type="predicted"/>
<sequence length="567" mass="66931">MVPKRILKIHMTSQERENGAAMEPTIAEITLFQGHLYLRQRRRVKVTLTKTTIPCVKYKLKIGNEVVTFSAEDLYFFEKDEIELKTGHAFLSCLSARIPYSKHKQCLSVTLLIKTDDLTHRINLCGPTQMHLRERSIGTLWNALRREFGEIRSWFVNIPEISQSENSRLRFVMTRSNFCVLDSSYNIYHDHKFRMVKCEVSFDIETDMVELKVYTDDGVYQTNFVYESAIHLKANSSFADDLRKLMVRCCLVRNPVADMLDFHPDAPSARMTSSSHESPPPPCRPECPPSPPLPRPPKLCRKTYLIRSESIACMALCDDNSKRSHSYVFYENIFQSDDRLYINERFPNPLRIKMEHKIDRWNRLSDELEQVDEETASKHWLYFDNQFQHRLFDHSYRKICNAVPMYDDPRPTGSDCEVYEAQEYWESDLCLSIQRVMEGRVPKMWGILNITHNQYLELSMKLDLRNNGPRARDWTEFAEWTGVKKTLEIELIQHFCYTRKIVIMDVVFSHWYFQDQRRRSVPACNHDMLKIILLNMERHDLIRVIQSNYNIPMEDSDVESDDDNTHF</sequence>
<reference evidence="2" key="1">
    <citation type="submission" date="2022-08" db="UniProtKB">
        <authorList>
            <consortium name="EnsemblMetazoa"/>
        </authorList>
    </citation>
    <scope>IDENTIFICATION</scope>
    <source>
        <strain evidence="2">05x7-T-G4-1.051#20</strain>
    </source>
</reference>
<feature type="compositionally biased region" description="Pro residues" evidence="1">
    <location>
        <begin position="278"/>
        <end position="294"/>
    </location>
</feature>
<dbReference type="OrthoDB" id="6105835at2759"/>
<dbReference type="InterPro" id="IPR011029">
    <property type="entry name" value="DEATH-like_dom_sf"/>
</dbReference>
<protein>
    <submittedName>
        <fullName evidence="2">Uncharacterized protein</fullName>
    </submittedName>
</protein>
<dbReference type="OMA" id="SESTACI"/>